<evidence type="ECO:0000256" key="1">
    <source>
        <dbReference type="ARBA" id="ARBA00022679"/>
    </source>
</evidence>
<dbReference type="Proteomes" id="UP000262477">
    <property type="component" value="Unassembled WGS sequence"/>
</dbReference>
<evidence type="ECO:0000256" key="2">
    <source>
        <dbReference type="ARBA" id="ARBA00023315"/>
    </source>
</evidence>
<keyword evidence="1 4" id="KW-0808">Transferase</keyword>
<keyword evidence="2" id="KW-0012">Acyltransferase</keyword>
<gene>
    <name evidence="4" type="ORF">DY245_05760</name>
</gene>
<proteinExistence type="predicted"/>
<comment type="caution">
    <text evidence="4">The sequence shown here is derived from an EMBL/GenBank/DDBJ whole genome shotgun (WGS) entry which is preliminary data.</text>
</comment>
<evidence type="ECO:0000313" key="5">
    <source>
        <dbReference type="Proteomes" id="UP000262477"/>
    </source>
</evidence>
<accession>A0A371Q947</accession>
<protein>
    <submittedName>
        <fullName evidence="4">GNAT family N-acetyltransferase</fullName>
    </submittedName>
</protein>
<dbReference type="Pfam" id="PF00583">
    <property type="entry name" value="Acetyltransf_1"/>
    <property type="match status" value="1"/>
</dbReference>
<name>A0A371Q947_STRIH</name>
<dbReference type="InterPro" id="IPR000182">
    <property type="entry name" value="GNAT_dom"/>
</dbReference>
<dbReference type="InterPro" id="IPR016181">
    <property type="entry name" value="Acyl_CoA_acyltransferase"/>
</dbReference>
<dbReference type="PROSITE" id="PS51186">
    <property type="entry name" value="GNAT"/>
    <property type="match status" value="1"/>
</dbReference>
<dbReference type="OrthoDB" id="3174529at2"/>
<feature type="domain" description="N-acetyltransferase" evidence="3">
    <location>
        <begin position="147"/>
        <end position="284"/>
    </location>
</feature>
<sequence>MTWTTTRDLDAFDAAAGTFLRGRPAEHTVLLSVASSLRVIGTDTYGQDAPSFGWWRRDGQSAVGAAFVWTPPRTVLLSPMPDGAAAELVDVLAHEQLAVPGVNAGRATAEAVAAAWQRRHGGTVRTAEHHRLYRLGELTPPAPAPPGAARLATTADRDLLLAWFTAFAAEVGDPPPRDARAVDDRIAHGRCLLWEADGRPVSMAGVTRTLFGMARVAPVYTPPELRGRGYAGAATAAVSRAAQDEGVHELLLFTDLAHPTSNVIYQRLGYRPVEDHLVLEFGRS</sequence>
<dbReference type="EMBL" id="QUAC01000035">
    <property type="protein sequence ID" value="REK91220.1"/>
    <property type="molecule type" value="Genomic_DNA"/>
</dbReference>
<dbReference type="RefSeq" id="WP_128504200.1">
    <property type="nucleotide sequence ID" value="NZ_QUAC01000035.1"/>
</dbReference>
<dbReference type="SUPFAM" id="SSF55729">
    <property type="entry name" value="Acyl-CoA N-acyltransferases (Nat)"/>
    <property type="match status" value="1"/>
</dbReference>
<evidence type="ECO:0000313" key="4">
    <source>
        <dbReference type="EMBL" id="REK91220.1"/>
    </source>
</evidence>
<reference evidence="4 5" key="1">
    <citation type="submission" date="2018-08" db="EMBL/GenBank/DDBJ databases">
        <title>Streptomyces NEAU-D10 sp. nov., a novel Actinomycete isolated from soil.</title>
        <authorList>
            <person name="Jin L."/>
        </authorList>
    </citation>
    <scope>NUCLEOTIDE SEQUENCE [LARGE SCALE GENOMIC DNA]</scope>
    <source>
        <strain evidence="4 5">NEAU-D10</strain>
    </source>
</reference>
<dbReference type="AlphaFoldDB" id="A0A371Q947"/>
<dbReference type="InterPro" id="IPR050832">
    <property type="entry name" value="Bact_Acetyltransf"/>
</dbReference>
<dbReference type="Gene3D" id="3.40.630.30">
    <property type="match status" value="1"/>
</dbReference>
<keyword evidence="5" id="KW-1185">Reference proteome</keyword>
<dbReference type="PANTHER" id="PTHR43877">
    <property type="entry name" value="AMINOALKYLPHOSPHONATE N-ACETYLTRANSFERASE-RELATED-RELATED"/>
    <property type="match status" value="1"/>
</dbReference>
<evidence type="ECO:0000259" key="3">
    <source>
        <dbReference type="PROSITE" id="PS51186"/>
    </source>
</evidence>
<dbReference type="GO" id="GO:0016747">
    <property type="term" value="F:acyltransferase activity, transferring groups other than amino-acyl groups"/>
    <property type="evidence" value="ECO:0007669"/>
    <property type="project" value="InterPro"/>
</dbReference>
<organism evidence="4 5">
    <name type="scientific">Streptomyces inhibens</name>
    <dbReference type="NCBI Taxonomy" id="2293571"/>
    <lineage>
        <taxon>Bacteria</taxon>
        <taxon>Bacillati</taxon>
        <taxon>Actinomycetota</taxon>
        <taxon>Actinomycetes</taxon>
        <taxon>Kitasatosporales</taxon>
        <taxon>Streptomycetaceae</taxon>
        <taxon>Streptomyces</taxon>
    </lineage>
</organism>